<dbReference type="Proteomes" id="UP000243975">
    <property type="component" value="Unassembled WGS sequence"/>
</dbReference>
<feature type="domain" description="RING-type" evidence="9">
    <location>
        <begin position="135"/>
        <end position="176"/>
    </location>
</feature>
<dbReference type="GO" id="GO:0061630">
    <property type="term" value="F:ubiquitin protein ligase activity"/>
    <property type="evidence" value="ECO:0007669"/>
    <property type="project" value="UniProtKB-EC"/>
</dbReference>
<dbReference type="PANTHER" id="PTHR22937:SF163">
    <property type="entry name" value="RING-TYPE E3 UBIQUITIN TRANSFERASE"/>
    <property type="match status" value="1"/>
</dbReference>
<reference evidence="11 12" key="1">
    <citation type="journal article" date="2016" name="Sci. Rep.">
        <title>The genome sequence of the outbreeding globe artichoke constructed de novo incorporating a phase-aware low-pass sequencing strategy of F1 progeny.</title>
        <authorList>
            <person name="Scaglione D."/>
            <person name="Reyes-Chin-Wo S."/>
            <person name="Acquadro A."/>
            <person name="Froenicke L."/>
            <person name="Portis E."/>
            <person name="Beitel C."/>
            <person name="Tirone M."/>
            <person name="Mauro R."/>
            <person name="Lo Monaco A."/>
            <person name="Mauromicale G."/>
            <person name="Faccioli P."/>
            <person name="Cattivelli L."/>
            <person name="Rieseberg L."/>
            <person name="Michelmore R."/>
            <person name="Lanteri S."/>
        </authorList>
    </citation>
    <scope>NUCLEOTIDE SEQUENCE [LARGE SCALE GENOMIC DNA]</scope>
    <source>
        <strain evidence="11">2C</strain>
    </source>
</reference>
<dbReference type="AlphaFoldDB" id="A0A103D5J1"/>
<keyword evidence="3" id="KW-0808">Transferase</keyword>
<evidence type="ECO:0000256" key="2">
    <source>
        <dbReference type="ARBA" id="ARBA00012483"/>
    </source>
</evidence>
<dbReference type="EC" id="2.3.2.27" evidence="2"/>
<keyword evidence="7" id="KW-0862">Zinc</keyword>
<comment type="catalytic activity">
    <reaction evidence="1">
        <text>S-ubiquitinyl-[E2 ubiquitin-conjugating enzyme]-L-cysteine + [acceptor protein]-L-lysine = [E2 ubiquitin-conjugating enzyme]-L-cysteine + N(6)-ubiquitinyl-[acceptor protein]-L-lysine.</text>
        <dbReference type="EC" id="2.3.2.27"/>
    </reaction>
</comment>
<evidence type="ECO:0000256" key="3">
    <source>
        <dbReference type="ARBA" id="ARBA00022679"/>
    </source>
</evidence>
<dbReference type="InterPro" id="IPR013083">
    <property type="entry name" value="Znf_RING/FYVE/PHD"/>
</dbReference>
<accession>A0A103D5J1</accession>
<dbReference type="InterPro" id="IPR001841">
    <property type="entry name" value="Znf_RING"/>
</dbReference>
<keyword evidence="5 8" id="KW-0863">Zinc-finger</keyword>
<keyword evidence="6" id="KW-0833">Ubl conjugation pathway</keyword>
<dbReference type="STRING" id="59895.A0A103D5J1"/>
<dbReference type="Gramene" id="KVD98117">
    <property type="protein sequence ID" value="KVD98117"/>
    <property type="gene ID" value="Ccrd_024263"/>
</dbReference>
<evidence type="ECO:0000313" key="12">
    <source>
        <dbReference type="Proteomes" id="UP000243975"/>
    </source>
</evidence>
<dbReference type="PANTHER" id="PTHR22937">
    <property type="entry name" value="E3 UBIQUITIN-PROTEIN LIGASE RNF165"/>
    <property type="match status" value="1"/>
</dbReference>
<organism evidence="11 12">
    <name type="scientific">Cynara cardunculus var. scolymus</name>
    <name type="common">Globe artichoke</name>
    <name type="synonym">Cynara scolymus</name>
    <dbReference type="NCBI Taxonomy" id="59895"/>
    <lineage>
        <taxon>Eukaryota</taxon>
        <taxon>Viridiplantae</taxon>
        <taxon>Streptophyta</taxon>
        <taxon>Embryophyta</taxon>
        <taxon>Tracheophyta</taxon>
        <taxon>Spermatophyta</taxon>
        <taxon>Magnoliopsida</taxon>
        <taxon>eudicotyledons</taxon>
        <taxon>Gunneridae</taxon>
        <taxon>Pentapetalae</taxon>
        <taxon>asterids</taxon>
        <taxon>campanulids</taxon>
        <taxon>Asterales</taxon>
        <taxon>Asteraceae</taxon>
        <taxon>Carduoideae</taxon>
        <taxon>Cardueae</taxon>
        <taxon>Carduinae</taxon>
        <taxon>Cynara</taxon>
    </lineage>
</organism>
<name>A0A103D5J1_CYNCS</name>
<dbReference type="SUPFAM" id="SSF57850">
    <property type="entry name" value="RING/U-box"/>
    <property type="match status" value="1"/>
</dbReference>
<dbReference type="EMBL" id="LEKV01012363">
    <property type="protein sequence ID" value="KVD98117.1"/>
    <property type="molecule type" value="Genomic_DNA"/>
</dbReference>
<gene>
    <name evidence="11" type="ORF">Ccrd_024242</name>
    <name evidence="10" type="ORF">Ccrd_024263</name>
</gene>
<evidence type="ECO:0000256" key="7">
    <source>
        <dbReference type="ARBA" id="ARBA00022833"/>
    </source>
</evidence>
<dbReference type="OrthoDB" id="8062037at2759"/>
<sequence>LNAQPSVEYVDQVVILNTPFTYGHVHPLVTIDQQPVYSYTQILQVPDRRPENIFLDTYGTTSDLPPPIHPFEAYLENTSLRIEQEESLVLEEAVNNSIITGSGLSKEAITHHIQVKTAQENTGCNCKGEEESDICAICLDGYDEYKKMARLDCGHGYHAQCIKTWLLRKNVCPMCKATALKI</sequence>
<keyword evidence="4" id="KW-0479">Metal-binding</keyword>
<feature type="non-terminal residue" evidence="11">
    <location>
        <position position="1"/>
    </location>
</feature>
<evidence type="ECO:0000313" key="10">
    <source>
        <dbReference type="EMBL" id="KVD98117.1"/>
    </source>
</evidence>
<dbReference type="SMART" id="SM00184">
    <property type="entry name" value="RING"/>
    <property type="match status" value="1"/>
</dbReference>
<dbReference type="Gramene" id="KVD98129">
    <property type="protein sequence ID" value="KVD98129"/>
    <property type="gene ID" value="Ccrd_024242"/>
</dbReference>
<dbReference type="Pfam" id="PF13639">
    <property type="entry name" value="zf-RING_2"/>
    <property type="match status" value="1"/>
</dbReference>
<dbReference type="EMBL" id="LEKV01012186">
    <property type="protein sequence ID" value="KVD98129.1"/>
    <property type="molecule type" value="Genomic_DNA"/>
</dbReference>
<protein>
    <recommendedName>
        <fullName evidence="2">RING-type E3 ubiquitin transferase</fullName>
        <ecNumber evidence="2">2.3.2.27</ecNumber>
    </recommendedName>
</protein>
<evidence type="ECO:0000256" key="1">
    <source>
        <dbReference type="ARBA" id="ARBA00000900"/>
    </source>
</evidence>
<evidence type="ECO:0000256" key="6">
    <source>
        <dbReference type="ARBA" id="ARBA00022786"/>
    </source>
</evidence>
<comment type="caution">
    <text evidence="11">The sequence shown here is derived from an EMBL/GenBank/DDBJ whole genome shotgun (WGS) entry which is preliminary data.</text>
</comment>
<evidence type="ECO:0000256" key="8">
    <source>
        <dbReference type="PROSITE-ProRule" id="PRU00175"/>
    </source>
</evidence>
<evidence type="ECO:0000259" key="9">
    <source>
        <dbReference type="PROSITE" id="PS50089"/>
    </source>
</evidence>
<evidence type="ECO:0000313" key="11">
    <source>
        <dbReference type="EMBL" id="KVD98129.1"/>
    </source>
</evidence>
<dbReference type="PROSITE" id="PS50089">
    <property type="entry name" value="ZF_RING_2"/>
    <property type="match status" value="1"/>
</dbReference>
<dbReference type="OMA" id="DPVIHEF"/>
<keyword evidence="12" id="KW-1185">Reference proteome</keyword>
<feature type="non-terminal residue" evidence="11">
    <location>
        <position position="182"/>
    </location>
</feature>
<proteinExistence type="predicted"/>
<dbReference type="InterPro" id="IPR045191">
    <property type="entry name" value="MBR1/2-like"/>
</dbReference>
<dbReference type="Gene3D" id="3.30.40.10">
    <property type="entry name" value="Zinc/RING finger domain, C3HC4 (zinc finger)"/>
    <property type="match status" value="1"/>
</dbReference>
<evidence type="ECO:0000256" key="5">
    <source>
        <dbReference type="ARBA" id="ARBA00022771"/>
    </source>
</evidence>
<dbReference type="GO" id="GO:0008270">
    <property type="term" value="F:zinc ion binding"/>
    <property type="evidence" value="ECO:0007669"/>
    <property type="project" value="UniProtKB-KW"/>
</dbReference>
<evidence type="ECO:0000256" key="4">
    <source>
        <dbReference type="ARBA" id="ARBA00022723"/>
    </source>
</evidence>